<gene>
    <name evidence="4" type="ORF">ASIM_LOCUS13269</name>
</gene>
<dbReference type="OrthoDB" id="1728874at2759"/>
<dbReference type="Gene3D" id="3.80.10.10">
    <property type="entry name" value="Ribonuclease Inhibitor"/>
    <property type="match status" value="1"/>
</dbReference>
<reference evidence="6" key="1">
    <citation type="submission" date="2017-02" db="UniProtKB">
        <authorList>
            <consortium name="WormBaseParasite"/>
        </authorList>
    </citation>
    <scope>IDENTIFICATION</scope>
</reference>
<evidence type="ECO:0000256" key="1">
    <source>
        <dbReference type="ARBA" id="ARBA00022614"/>
    </source>
</evidence>
<reference evidence="4 5" key="2">
    <citation type="submission" date="2018-11" db="EMBL/GenBank/DDBJ databases">
        <authorList>
            <consortium name="Pathogen Informatics"/>
        </authorList>
    </citation>
    <scope>NUCLEOTIDE SEQUENCE [LARGE SCALE GENOMIC DNA]</scope>
</reference>
<proteinExistence type="predicted"/>
<dbReference type="Proteomes" id="UP000267096">
    <property type="component" value="Unassembled WGS sequence"/>
</dbReference>
<dbReference type="AlphaFoldDB" id="A0A0M3JZC0"/>
<dbReference type="GO" id="GO:0005737">
    <property type="term" value="C:cytoplasm"/>
    <property type="evidence" value="ECO:0007669"/>
    <property type="project" value="TreeGrafter"/>
</dbReference>
<evidence type="ECO:0000313" key="5">
    <source>
        <dbReference type="Proteomes" id="UP000267096"/>
    </source>
</evidence>
<dbReference type="InterPro" id="IPR032675">
    <property type="entry name" value="LRR_dom_sf"/>
</dbReference>
<dbReference type="PANTHER" id="PTHR48051:SF46">
    <property type="entry name" value="LEUCINE RICH REPEAT-CONTAINING DOMAIN PROTEIN"/>
    <property type="match status" value="1"/>
</dbReference>
<organism evidence="6">
    <name type="scientific">Anisakis simplex</name>
    <name type="common">Herring worm</name>
    <dbReference type="NCBI Taxonomy" id="6269"/>
    <lineage>
        <taxon>Eukaryota</taxon>
        <taxon>Metazoa</taxon>
        <taxon>Ecdysozoa</taxon>
        <taxon>Nematoda</taxon>
        <taxon>Chromadorea</taxon>
        <taxon>Rhabditida</taxon>
        <taxon>Spirurina</taxon>
        <taxon>Ascaridomorpha</taxon>
        <taxon>Ascaridoidea</taxon>
        <taxon>Anisakidae</taxon>
        <taxon>Anisakis</taxon>
        <taxon>Anisakis simplex complex</taxon>
    </lineage>
</organism>
<keyword evidence="1" id="KW-0433">Leucine-rich repeat</keyword>
<sequence length="267" mass="29470">MNSNVNMGNDSSKVTGAPKKLGSGITLRSGPSSKTVQQHIDNARKSRILQLKGCNLKIVPEQLNEVSGILRNLDLSENRIRELPESVGLFNNLKQLHVSSNQLQALPDEVGMLKKLEVLNAACNAISSLPDSFAGLSSLKVLNLSANKFSTLPVVLTHLFSLDNLDMSGNLLEKLPDEVGALKTSEMNFNQNRLSSLNENLAKCERLKTLRVEENCLNRKDFGPELLSNSNISLIAYAGNLLQDKDFQSLPGYEDYQIRFTATKRKM</sequence>
<dbReference type="PROSITE" id="PS51450">
    <property type="entry name" value="LRR"/>
    <property type="match status" value="2"/>
</dbReference>
<evidence type="ECO:0000313" key="6">
    <source>
        <dbReference type="WBParaSite" id="ASIM_0001384101-mRNA-1"/>
    </source>
</evidence>
<dbReference type="InterPro" id="IPR050216">
    <property type="entry name" value="LRR_domain-containing"/>
</dbReference>
<dbReference type="InterPro" id="IPR003591">
    <property type="entry name" value="Leu-rich_rpt_typical-subtyp"/>
</dbReference>
<dbReference type="InterPro" id="IPR001611">
    <property type="entry name" value="Leu-rich_rpt"/>
</dbReference>
<protein>
    <submittedName>
        <fullName evidence="6">Leucine-rich repeat-containing protein 57</fullName>
    </submittedName>
</protein>
<dbReference type="SUPFAM" id="SSF52058">
    <property type="entry name" value="L domain-like"/>
    <property type="match status" value="1"/>
</dbReference>
<evidence type="ECO:0000256" key="2">
    <source>
        <dbReference type="ARBA" id="ARBA00022737"/>
    </source>
</evidence>
<dbReference type="Pfam" id="PF13855">
    <property type="entry name" value="LRR_8"/>
    <property type="match status" value="1"/>
</dbReference>
<feature type="region of interest" description="Disordered" evidence="3">
    <location>
        <begin position="1"/>
        <end position="34"/>
    </location>
</feature>
<feature type="compositionally biased region" description="Polar residues" evidence="3">
    <location>
        <begin position="1"/>
        <end position="14"/>
    </location>
</feature>
<dbReference type="SMART" id="SM00369">
    <property type="entry name" value="LRR_TYP"/>
    <property type="match status" value="5"/>
</dbReference>
<accession>A0A0M3JZC0</accession>
<name>A0A0M3JZC0_ANISI</name>
<dbReference type="EMBL" id="UYRR01031351">
    <property type="protein sequence ID" value="VDK49325.1"/>
    <property type="molecule type" value="Genomic_DNA"/>
</dbReference>
<dbReference type="PRINTS" id="PR00019">
    <property type="entry name" value="LEURICHRPT"/>
</dbReference>
<dbReference type="Pfam" id="PF00560">
    <property type="entry name" value="LRR_1"/>
    <property type="match status" value="1"/>
</dbReference>
<dbReference type="WBParaSite" id="ASIM_0001384101-mRNA-1">
    <property type="protein sequence ID" value="ASIM_0001384101-mRNA-1"/>
    <property type="gene ID" value="ASIM_0001384101"/>
</dbReference>
<keyword evidence="2" id="KW-0677">Repeat</keyword>
<evidence type="ECO:0000256" key="3">
    <source>
        <dbReference type="SAM" id="MobiDB-lite"/>
    </source>
</evidence>
<dbReference type="PANTHER" id="PTHR48051">
    <property type="match status" value="1"/>
</dbReference>
<keyword evidence="5" id="KW-1185">Reference proteome</keyword>
<dbReference type="SMART" id="SM00364">
    <property type="entry name" value="LRR_BAC"/>
    <property type="match status" value="5"/>
</dbReference>
<evidence type="ECO:0000313" key="4">
    <source>
        <dbReference type="EMBL" id="VDK49325.1"/>
    </source>
</evidence>